<feature type="signal peptide" evidence="2">
    <location>
        <begin position="1"/>
        <end position="23"/>
    </location>
</feature>
<keyword evidence="2" id="KW-0732">Signal</keyword>
<feature type="region of interest" description="Disordered" evidence="1">
    <location>
        <begin position="94"/>
        <end position="120"/>
    </location>
</feature>
<reference evidence="3" key="2">
    <citation type="submission" date="2020-09" db="EMBL/GenBank/DDBJ databases">
        <authorList>
            <person name="Sun Q."/>
            <person name="Zhou Y."/>
        </authorList>
    </citation>
    <scope>NUCLEOTIDE SEQUENCE</scope>
    <source>
        <strain evidence="3">CGMCC 1.15448</strain>
    </source>
</reference>
<gene>
    <name evidence="3" type="ORF">GCM10011511_54200</name>
</gene>
<reference evidence="3" key="1">
    <citation type="journal article" date="2014" name="Int. J. Syst. Evol. Microbiol.">
        <title>Complete genome sequence of Corynebacterium casei LMG S-19264T (=DSM 44701T), isolated from a smear-ripened cheese.</title>
        <authorList>
            <consortium name="US DOE Joint Genome Institute (JGI-PGF)"/>
            <person name="Walter F."/>
            <person name="Albersmeier A."/>
            <person name="Kalinowski J."/>
            <person name="Ruckert C."/>
        </authorList>
    </citation>
    <scope>NUCLEOTIDE SEQUENCE</scope>
    <source>
        <strain evidence="3">CGMCC 1.15448</strain>
    </source>
</reference>
<feature type="compositionally biased region" description="Polar residues" evidence="1">
    <location>
        <begin position="25"/>
        <end position="36"/>
    </location>
</feature>
<protein>
    <submittedName>
        <fullName evidence="3">Uncharacterized protein</fullName>
    </submittedName>
</protein>
<dbReference type="RefSeq" id="WP_188937716.1">
    <property type="nucleotide sequence ID" value="NZ_BMJC01000007.1"/>
</dbReference>
<accession>A0A8J2XW44</accession>
<name>A0A8J2XW44_9BACT</name>
<feature type="compositionally biased region" description="Basic and acidic residues" evidence="1">
    <location>
        <begin position="37"/>
        <end position="57"/>
    </location>
</feature>
<feature type="compositionally biased region" description="Gly residues" evidence="1">
    <location>
        <begin position="94"/>
        <end position="103"/>
    </location>
</feature>
<evidence type="ECO:0000313" key="3">
    <source>
        <dbReference type="EMBL" id="GGB23507.1"/>
    </source>
</evidence>
<evidence type="ECO:0000256" key="1">
    <source>
        <dbReference type="SAM" id="MobiDB-lite"/>
    </source>
</evidence>
<comment type="caution">
    <text evidence="3">The sequence shown here is derived from an EMBL/GenBank/DDBJ whole genome shotgun (WGS) entry which is preliminary data.</text>
</comment>
<sequence>MKRKAFFPLGLLFLILTMICLRSNGQTPSKQGGKQTTDQKSDTATDKPAPKPRKPVEEMVQSPYYDAVELLYALNGYKAYPLIAGKVIPADSAGRGGSAGGAPTGKNSGPSAADDDDLPDEMAPQQYAYILIEAETGKILYGPSTNKDSLTTILKANKFGSDTREQRSVLTKILRRNTWGSEGLSDDAVWNLALQNPYFFKPNAAGPSIAGNRSPALTLNIPDMFSTGSQAISVGSIGGANPWDATSIAEGVAKLLINRVNKEFQNNFIDLLVDYLQKKHPEVGILFPQTLKALQQFQLAQYKSSYTAIQNACQTDISGLLGNVSTLTTLQWCKDMIKNHPPLVLLFASCDMIDMLRQNVALPEVLYRLGNEPYLNDAASISSYSSFIRLVTLVSNSLRDIQVRTGNKAKQGWVSQDKLFLLLQNKAYYQTFLGMVTQNAIGIRFTINGRVYDFHDILVADTARLINDWGPIYNLAQEISNEPAVAAALSTALQAKPTPQLINYITAFGSVADYIFDLTQTGVDLVYGDTANALQAHIKEIKAICMPMIGNLDSIVYAIAQQRYATALGGGVQLMNSILAAAADKKASDSVGNFIRFLNTSGQFIGAVAEAQNSQDVANALDAFALPPGSSRAQKENTITLGLNAYVNVYHSWNKQYSGTSIPTTETGISAPLGLAFSVGLCHGKGGAFTAFAGLLDVGAIFSYELTDTNSIKSTIQWGQLFAPSFSIIYDAPLFAHKKFNLPMEIGAGLQWGPRLKRVTEKANSTLPFLTERFNIFIGFDIPILHLYSYKKS</sequence>
<dbReference type="AlphaFoldDB" id="A0A8J2XW44"/>
<feature type="chain" id="PRO_5035315939" evidence="2">
    <location>
        <begin position="24"/>
        <end position="793"/>
    </location>
</feature>
<evidence type="ECO:0000313" key="4">
    <source>
        <dbReference type="Proteomes" id="UP000607559"/>
    </source>
</evidence>
<keyword evidence="4" id="KW-1185">Reference proteome</keyword>
<proteinExistence type="predicted"/>
<dbReference type="EMBL" id="BMJC01000007">
    <property type="protein sequence ID" value="GGB23507.1"/>
    <property type="molecule type" value="Genomic_DNA"/>
</dbReference>
<organism evidence="3 4">
    <name type="scientific">Puia dinghuensis</name>
    <dbReference type="NCBI Taxonomy" id="1792502"/>
    <lineage>
        <taxon>Bacteria</taxon>
        <taxon>Pseudomonadati</taxon>
        <taxon>Bacteroidota</taxon>
        <taxon>Chitinophagia</taxon>
        <taxon>Chitinophagales</taxon>
        <taxon>Chitinophagaceae</taxon>
        <taxon>Puia</taxon>
    </lineage>
</organism>
<evidence type="ECO:0000256" key="2">
    <source>
        <dbReference type="SAM" id="SignalP"/>
    </source>
</evidence>
<feature type="region of interest" description="Disordered" evidence="1">
    <location>
        <begin position="25"/>
        <end position="58"/>
    </location>
</feature>
<dbReference type="Proteomes" id="UP000607559">
    <property type="component" value="Unassembled WGS sequence"/>
</dbReference>